<dbReference type="EMBL" id="AHEV01000013">
    <property type="protein sequence ID" value="EJR40956.1"/>
    <property type="molecule type" value="Genomic_DNA"/>
</dbReference>
<accession>A0A0B5SK96</accession>
<dbReference type="RefSeq" id="WP_002127817.1">
    <property type="nucleotide sequence ID" value="NZ_CM125442.1"/>
</dbReference>
<accession>J8ITQ8</accession>
<protein>
    <recommendedName>
        <fullName evidence="8">Lipoprotein</fullName>
    </recommendedName>
</protein>
<evidence type="ECO:0000313" key="7">
    <source>
        <dbReference type="Proteomes" id="UP000596196"/>
    </source>
</evidence>
<name>A0A084IUU2_BACMY</name>
<evidence type="ECO:0000313" key="5">
    <source>
        <dbReference type="Proteomes" id="UP000006976"/>
    </source>
</evidence>
<dbReference type="Proteomes" id="UP000596196">
    <property type="component" value="Chromosome"/>
</dbReference>
<sequence length="122" mass="14267">MKKFLFIFPILIVLLSGCSNNDIYGSWEVIDNKKGECPVYYKFETVVKEEKKEKVVHNLVEMQTTNKKEDLFKGSFVKNSNVYRIDYGNSFTSDQSLKVVDNELNVYFFTTENTCTYKKTNN</sequence>
<reference evidence="2 5" key="1">
    <citation type="submission" date="2012-04" db="EMBL/GenBank/DDBJ databases">
        <title>The Genome Sequence of Bacillus cereus VD078.</title>
        <authorList>
            <consortium name="The Broad Institute Genome Sequencing Platform"/>
            <consortium name="The Broad Institute Genome Sequencing Center for Infectious Disease"/>
            <person name="Feldgarden M."/>
            <person name="Van der Auwera G.A."/>
            <person name="Mahillon J."/>
            <person name="Duprez V."/>
            <person name="Timmery S."/>
            <person name="Mattelet C."/>
            <person name="Dierick K."/>
            <person name="Sun M."/>
            <person name="Yu Z."/>
            <person name="Zhu L."/>
            <person name="Hu X."/>
            <person name="Shank E.B."/>
            <person name="Swiecicka I."/>
            <person name="Hansen B.M."/>
            <person name="Andrup L."/>
            <person name="Young S.K."/>
            <person name="Zeng Q."/>
            <person name="Gargeya S."/>
            <person name="Fitzgerald M."/>
            <person name="Haas B."/>
            <person name="Abouelleil A."/>
            <person name="Alvarado L."/>
            <person name="Arachchi H.M."/>
            <person name="Berlin A."/>
            <person name="Chapman S.B."/>
            <person name="Goldberg J."/>
            <person name="Griggs A."/>
            <person name="Gujja S."/>
            <person name="Hansen M."/>
            <person name="Howarth C."/>
            <person name="Imamovic A."/>
            <person name="Larimer J."/>
            <person name="McCowen C."/>
            <person name="Montmayeur A."/>
            <person name="Murphy C."/>
            <person name="Neiman D."/>
            <person name="Pearson M."/>
            <person name="Priest M."/>
            <person name="Roberts A."/>
            <person name="Saif S."/>
            <person name="Shea T."/>
            <person name="Sisk P."/>
            <person name="Sykes S."/>
            <person name="Wortman J."/>
            <person name="Nusbaum C."/>
            <person name="Birren B."/>
        </authorList>
    </citation>
    <scope>NUCLEOTIDE SEQUENCE [LARGE SCALE GENOMIC DNA]</scope>
    <source>
        <strain evidence="2 5">VD078</strain>
    </source>
</reference>
<evidence type="ECO:0000256" key="1">
    <source>
        <dbReference type="SAM" id="SignalP"/>
    </source>
</evidence>
<evidence type="ECO:0000313" key="3">
    <source>
        <dbReference type="EMBL" id="OSX96753.1"/>
    </source>
</evidence>
<organism evidence="3 6">
    <name type="scientific">Bacillus mycoides</name>
    <dbReference type="NCBI Taxonomy" id="1405"/>
    <lineage>
        <taxon>Bacteria</taxon>
        <taxon>Bacillati</taxon>
        <taxon>Bacillota</taxon>
        <taxon>Bacilli</taxon>
        <taxon>Bacillales</taxon>
        <taxon>Bacillaceae</taxon>
        <taxon>Bacillus</taxon>
        <taxon>Bacillus cereus group</taxon>
    </lineage>
</organism>
<reference evidence="3 6" key="2">
    <citation type="submission" date="2016-12" db="EMBL/GenBank/DDBJ databases">
        <title>Genome Sequences of Twelve Sporeforming Bacillus Species Isolated from Foods.</title>
        <authorList>
            <person name="De Jong A."/>
            <person name="Holsappel S."/>
            <person name="Kuipers O.P."/>
        </authorList>
    </citation>
    <scope>NUCLEOTIDE SEQUENCE [LARGE SCALE GENOMIC DNA]</scope>
    <source>
        <strain evidence="3 6">S3E15</strain>
    </source>
</reference>
<dbReference type="EMBL" id="MRWU01000001">
    <property type="protein sequence ID" value="OSX96753.1"/>
    <property type="molecule type" value="Genomic_DNA"/>
</dbReference>
<evidence type="ECO:0000313" key="2">
    <source>
        <dbReference type="EMBL" id="EJR40956.1"/>
    </source>
</evidence>
<evidence type="ECO:0000313" key="6">
    <source>
        <dbReference type="Proteomes" id="UP000194131"/>
    </source>
</evidence>
<feature type="signal peptide" evidence="1">
    <location>
        <begin position="1"/>
        <end position="21"/>
    </location>
</feature>
<dbReference type="Proteomes" id="UP000006976">
    <property type="component" value="Unassembled WGS sequence"/>
</dbReference>
<evidence type="ECO:0008006" key="8">
    <source>
        <dbReference type="Google" id="ProtNLM"/>
    </source>
</evidence>
<dbReference type="KEGG" id="bmyo:BG05_3123"/>
<dbReference type="EMBL" id="CP065877">
    <property type="protein sequence ID" value="QQA18574.1"/>
    <property type="molecule type" value="Genomic_DNA"/>
</dbReference>
<keyword evidence="1" id="KW-0732">Signal</keyword>
<proteinExistence type="predicted"/>
<dbReference type="Proteomes" id="UP000194131">
    <property type="component" value="Unassembled WGS sequence"/>
</dbReference>
<evidence type="ECO:0000313" key="4">
    <source>
        <dbReference type="EMBL" id="QQA18574.1"/>
    </source>
</evidence>
<keyword evidence="7" id="KW-1185">Reference proteome</keyword>
<dbReference type="PROSITE" id="PS51257">
    <property type="entry name" value="PROKAR_LIPOPROTEIN"/>
    <property type="match status" value="1"/>
</dbReference>
<reference evidence="4 7" key="3">
    <citation type="submission" date="2020-12" db="EMBL/GenBank/DDBJ databases">
        <title>FDA dAtabase for Regulatory Grade micrObial Sequences (FDA-ARGOS): Supporting development and validation of Infectious Disease Dx tests.</title>
        <authorList>
            <person name="Nelson B."/>
            <person name="Plummer A."/>
            <person name="Tallon L."/>
            <person name="Sadzewicz L."/>
            <person name="Zhao X."/>
            <person name="Boylan J."/>
            <person name="Ott S."/>
            <person name="Bowen H."/>
            <person name="Vavikolanu K."/>
            <person name="Mehta A."/>
            <person name="Aluvathingal J."/>
            <person name="Nadendla S."/>
            <person name="Myers T."/>
            <person name="Yan Y."/>
            <person name="Sichtig H."/>
        </authorList>
    </citation>
    <scope>NUCLEOTIDE SEQUENCE [LARGE SCALE GENOMIC DNA]</scope>
    <source>
        <strain evidence="4 7">FDAARGOS_924</strain>
    </source>
</reference>
<gene>
    <name evidence="4" type="ORF">I6G81_14530</name>
    <name evidence="2" type="ORF">III_02593</name>
    <name evidence="3" type="ORF">S3E15_00384</name>
</gene>
<accession>A0A084IUU2</accession>
<feature type="chain" id="PRO_5044540183" description="Lipoprotein" evidence="1">
    <location>
        <begin position="22"/>
        <end position="122"/>
    </location>
</feature>
<dbReference type="AlphaFoldDB" id="A0A084IUU2"/>